<reference evidence="1 2" key="1">
    <citation type="submission" date="2019-01" db="EMBL/GenBank/DDBJ databases">
        <authorList>
            <person name="Sayadi A."/>
        </authorList>
    </citation>
    <scope>NUCLEOTIDE SEQUENCE [LARGE SCALE GENOMIC DNA]</scope>
</reference>
<organism evidence="1 2">
    <name type="scientific">Callosobruchus maculatus</name>
    <name type="common">Southern cowpea weevil</name>
    <name type="synonym">Pulse bruchid</name>
    <dbReference type="NCBI Taxonomy" id="64391"/>
    <lineage>
        <taxon>Eukaryota</taxon>
        <taxon>Metazoa</taxon>
        <taxon>Ecdysozoa</taxon>
        <taxon>Arthropoda</taxon>
        <taxon>Hexapoda</taxon>
        <taxon>Insecta</taxon>
        <taxon>Pterygota</taxon>
        <taxon>Neoptera</taxon>
        <taxon>Endopterygota</taxon>
        <taxon>Coleoptera</taxon>
        <taxon>Polyphaga</taxon>
        <taxon>Cucujiformia</taxon>
        <taxon>Chrysomeloidea</taxon>
        <taxon>Chrysomelidae</taxon>
        <taxon>Bruchinae</taxon>
        <taxon>Bruchini</taxon>
        <taxon>Callosobruchus</taxon>
    </lineage>
</organism>
<dbReference type="AlphaFoldDB" id="A0A653DQ62"/>
<dbReference type="Proteomes" id="UP000410492">
    <property type="component" value="Unassembled WGS sequence"/>
</dbReference>
<protein>
    <submittedName>
        <fullName evidence="1">Uncharacterized protein</fullName>
    </submittedName>
</protein>
<gene>
    <name evidence="1" type="ORF">CALMAC_LOCUS18996</name>
</gene>
<name>A0A653DQ62_CALMS</name>
<dbReference type="EMBL" id="CAACVG010013279">
    <property type="protein sequence ID" value="VEN61652.1"/>
    <property type="molecule type" value="Genomic_DNA"/>
</dbReference>
<proteinExistence type="predicted"/>
<evidence type="ECO:0000313" key="1">
    <source>
        <dbReference type="EMBL" id="VEN61652.1"/>
    </source>
</evidence>
<sequence length="38" mass="4485">MSWPVCPFLFEWTNRSASGRTDGRTYIYVILLRPPEQP</sequence>
<accession>A0A653DQ62</accession>
<evidence type="ECO:0000313" key="2">
    <source>
        <dbReference type="Proteomes" id="UP000410492"/>
    </source>
</evidence>
<keyword evidence="2" id="KW-1185">Reference proteome</keyword>